<reference evidence="4" key="1">
    <citation type="submission" date="2016-06" db="UniProtKB">
        <authorList>
            <consortium name="WormBaseParasite"/>
        </authorList>
    </citation>
    <scope>IDENTIFICATION</scope>
</reference>
<protein>
    <submittedName>
        <fullName evidence="4">SUN domain-containing protein</fullName>
    </submittedName>
</protein>
<feature type="compositionally biased region" description="Polar residues" evidence="1">
    <location>
        <begin position="1"/>
        <end position="21"/>
    </location>
</feature>
<dbReference type="AlphaFoldDB" id="A0A183A0X4"/>
<feature type="region of interest" description="Disordered" evidence="1">
    <location>
        <begin position="211"/>
        <end position="235"/>
    </location>
</feature>
<dbReference type="WBParaSite" id="ECPE_0000060901-mRNA-1">
    <property type="protein sequence ID" value="ECPE_0000060901-mRNA-1"/>
    <property type="gene ID" value="ECPE_0000060901"/>
</dbReference>
<evidence type="ECO:0000256" key="1">
    <source>
        <dbReference type="SAM" id="MobiDB-lite"/>
    </source>
</evidence>
<feature type="compositionally biased region" description="Low complexity" evidence="1">
    <location>
        <begin position="46"/>
        <end position="65"/>
    </location>
</feature>
<accession>A0A183A0X4</accession>
<feature type="region of interest" description="Disordered" evidence="1">
    <location>
        <begin position="1"/>
        <end position="65"/>
    </location>
</feature>
<feature type="compositionally biased region" description="Polar residues" evidence="1">
    <location>
        <begin position="35"/>
        <end position="45"/>
    </location>
</feature>
<dbReference type="EMBL" id="UZAN01002270">
    <property type="protein sequence ID" value="VDP25302.1"/>
    <property type="molecule type" value="Genomic_DNA"/>
</dbReference>
<sequence>MSPITSGTVVPKVSLTNTPSSPLEKELFDLPPKSNKVSISNQTTNSTRPNAATSPSTTTSTTLAPKKPSVIDAGQLNQDASSADGSNTAVKMKQLKEERQIETVAGSQNLPAPSAEKTVPVSIVAITPAPKVKTTANTSSSNTNRTVELKQNGTTGPPFVTLNSTGTTENENHFNISLLRTTQSASVNSTIAPASTTSTVRIYAPSTAKQSVVNRTTPLSHSTTPPPPNATTARSTVTAQIPVVIRTSEHHRIVEHSASPNFARGFLFTQPLQPIQRVYCLLSALGLITWLLSLTLTGWCRGLRCIKQSSSTGEQMRMRARARRALSHSDDTRPLVSNEVDDATEESAYGHWLPAPRNAPGIVTSPSHSRDNSDEDTLYVSAQDFVLGRDQDPTEHQPSGPGKVVRQGGQFDVSRHAPFATQWPQVSWPADAWLLLAEFFSTGLETAFGGFVHSFTVRHLFWSSVSNAGSIPRLTYRGPCGSPLKVPGLRLPISITEQQVLMTLGSAPSSVHHT</sequence>
<evidence type="ECO:0000313" key="4">
    <source>
        <dbReference type="WBParaSite" id="ECPE_0000060901-mRNA-1"/>
    </source>
</evidence>
<reference evidence="2 3" key="2">
    <citation type="submission" date="2018-11" db="EMBL/GenBank/DDBJ databases">
        <authorList>
            <consortium name="Pathogen Informatics"/>
        </authorList>
    </citation>
    <scope>NUCLEOTIDE SEQUENCE [LARGE SCALE GENOMIC DNA]</scope>
    <source>
        <strain evidence="2 3">Egypt</strain>
    </source>
</reference>
<evidence type="ECO:0000313" key="2">
    <source>
        <dbReference type="EMBL" id="VDP25302.1"/>
    </source>
</evidence>
<proteinExistence type="predicted"/>
<keyword evidence="3" id="KW-1185">Reference proteome</keyword>
<name>A0A183A0X4_9TREM</name>
<dbReference type="Proteomes" id="UP000272942">
    <property type="component" value="Unassembled WGS sequence"/>
</dbReference>
<organism evidence="4">
    <name type="scientific">Echinostoma caproni</name>
    <dbReference type="NCBI Taxonomy" id="27848"/>
    <lineage>
        <taxon>Eukaryota</taxon>
        <taxon>Metazoa</taxon>
        <taxon>Spiralia</taxon>
        <taxon>Lophotrochozoa</taxon>
        <taxon>Platyhelminthes</taxon>
        <taxon>Trematoda</taxon>
        <taxon>Digenea</taxon>
        <taxon>Plagiorchiida</taxon>
        <taxon>Echinostomata</taxon>
        <taxon>Echinostomatoidea</taxon>
        <taxon>Echinostomatidae</taxon>
        <taxon>Echinostoma</taxon>
    </lineage>
</organism>
<dbReference type="OrthoDB" id="6265519at2759"/>
<gene>
    <name evidence="2" type="ORF">ECPE_LOCUS609</name>
</gene>
<evidence type="ECO:0000313" key="3">
    <source>
        <dbReference type="Proteomes" id="UP000272942"/>
    </source>
</evidence>